<dbReference type="EMBL" id="JADIML010000253">
    <property type="protein sequence ID" value="MBO8464044.1"/>
    <property type="molecule type" value="Genomic_DNA"/>
</dbReference>
<evidence type="ECO:0000256" key="2">
    <source>
        <dbReference type="ARBA" id="ARBA00022112"/>
    </source>
</evidence>
<dbReference type="SUPFAM" id="SSF102705">
    <property type="entry name" value="NIF3 (NGG1p interacting factor 3)-like"/>
    <property type="match status" value="1"/>
</dbReference>
<feature type="binding site" evidence="4">
    <location>
        <position position="65"/>
    </location>
    <ligand>
        <name>a divalent metal cation</name>
        <dbReference type="ChEBI" id="CHEBI:60240"/>
        <label>1</label>
    </ligand>
</feature>
<keyword evidence="3 4" id="KW-0479">Metal-binding</keyword>
<dbReference type="FunFam" id="3.40.1390.30:FF:000001">
    <property type="entry name" value="GTP cyclohydrolase 1 type 2"/>
    <property type="match status" value="1"/>
</dbReference>
<organism evidence="5 6">
    <name type="scientific">Candidatus Scybalomonas excrementavium</name>
    <dbReference type="NCBI Taxonomy" id="2840943"/>
    <lineage>
        <taxon>Bacteria</taxon>
        <taxon>Bacillati</taxon>
        <taxon>Bacillota</taxon>
        <taxon>Clostridia</taxon>
        <taxon>Lachnospirales</taxon>
        <taxon>Lachnospiraceae</taxon>
        <taxon>Lachnospiraceae incertae sedis</taxon>
        <taxon>Candidatus Scybalomonas</taxon>
    </lineage>
</organism>
<dbReference type="PANTHER" id="PTHR13799">
    <property type="entry name" value="NGG1 INTERACTING FACTOR 3"/>
    <property type="match status" value="1"/>
</dbReference>
<dbReference type="GO" id="GO:0005737">
    <property type="term" value="C:cytoplasm"/>
    <property type="evidence" value="ECO:0007669"/>
    <property type="project" value="TreeGrafter"/>
</dbReference>
<dbReference type="InterPro" id="IPR002678">
    <property type="entry name" value="DUF34/NIF3"/>
</dbReference>
<evidence type="ECO:0000256" key="3">
    <source>
        <dbReference type="ARBA" id="ARBA00022723"/>
    </source>
</evidence>
<reference evidence="5" key="2">
    <citation type="journal article" date="2021" name="PeerJ">
        <title>Extensive microbial diversity within the chicken gut microbiome revealed by metagenomics and culture.</title>
        <authorList>
            <person name="Gilroy R."/>
            <person name="Ravi A."/>
            <person name="Getino M."/>
            <person name="Pursley I."/>
            <person name="Horton D.L."/>
            <person name="Alikhan N.F."/>
            <person name="Baker D."/>
            <person name="Gharbi K."/>
            <person name="Hall N."/>
            <person name="Watson M."/>
            <person name="Adriaenssens E.M."/>
            <person name="Foster-Nyarko E."/>
            <person name="Jarju S."/>
            <person name="Secka A."/>
            <person name="Antonio M."/>
            <person name="Oren A."/>
            <person name="Chaudhuri R.R."/>
            <person name="La Ragione R."/>
            <person name="Hildebrand F."/>
            <person name="Pallen M.J."/>
        </authorList>
    </citation>
    <scope>NUCLEOTIDE SEQUENCE</scope>
    <source>
        <strain evidence="5">E3-2379</strain>
    </source>
</reference>
<dbReference type="InterPro" id="IPR036069">
    <property type="entry name" value="DUF34/NIF3_sf"/>
</dbReference>
<name>A0A9D9N8E5_9FIRM</name>
<feature type="binding site" evidence="4">
    <location>
        <position position="64"/>
    </location>
    <ligand>
        <name>a divalent metal cation</name>
        <dbReference type="ChEBI" id="CHEBI:60240"/>
        <label>2</label>
    </ligand>
</feature>
<proteinExistence type="inferred from homology"/>
<dbReference type="NCBIfam" id="TIGR00486">
    <property type="entry name" value="YbgI_SA1388"/>
    <property type="match status" value="1"/>
</dbReference>
<feature type="binding site" evidence="4">
    <location>
        <position position="225"/>
    </location>
    <ligand>
        <name>a divalent metal cation</name>
        <dbReference type="ChEBI" id="CHEBI:60240"/>
        <label>1</label>
    </ligand>
</feature>
<feature type="binding site" evidence="4">
    <location>
        <position position="229"/>
    </location>
    <ligand>
        <name>a divalent metal cation</name>
        <dbReference type="ChEBI" id="CHEBI:60240"/>
        <label>1</label>
    </ligand>
</feature>
<sequence>MNLSQFIETIEQMCPKKYACSWDNVGLLVGRKEQEVKKIIVCLDITNEVIEKAIAWEADCIISHHPMIFSSIKSITDDTFLGRKVLTLIEHQIACYAMHTNFDIIGGMAQLAETAMSLTETVPIEVVVEENGTLEGIGRVGLLEHPMTLLECANFVKKVFHIPSVSICGDPNMEITKVAICPGSAKGMEKEAKRKGAQVLIGGDFGHHDGIDALDDGFALIDAGHYGIEHIFIQYMTTYLSETFSDLLIMPVDSRCPFITV</sequence>
<evidence type="ECO:0000256" key="1">
    <source>
        <dbReference type="ARBA" id="ARBA00006964"/>
    </source>
</evidence>
<reference evidence="5" key="1">
    <citation type="submission" date="2020-10" db="EMBL/GenBank/DDBJ databases">
        <authorList>
            <person name="Gilroy R."/>
        </authorList>
    </citation>
    <scope>NUCLEOTIDE SEQUENCE</scope>
    <source>
        <strain evidence="5">E3-2379</strain>
    </source>
</reference>
<gene>
    <name evidence="5" type="ORF">IAC13_08945</name>
</gene>
<dbReference type="Gene3D" id="3.40.1390.30">
    <property type="entry name" value="NIF3 (NGG1p interacting factor 3)-like"/>
    <property type="match status" value="2"/>
</dbReference>
<evidence type="ECO:0000256" key="4">
    <source>
        <dbReference type="PIRSR" id="PIRSR602678-1"/>
    </source>
</evidence>
<comment type="caution">
    <text evidence="5">The sequence shown here is derived from an EMBL/GenBank/DDBJ whole genome shotgun (WGS) entry which is preliminary data.</text>
</comment>
<dbReference type="Proteomes" id="UP000823618">
    <property type="component" value="Unassembled WGS sequence"/>
</dbReference>
<comment type="similarity">
    <text evidence="1">Belongs to the GTP cyclohydrolase I type 2/NIF3 family.</text>
</comment>
<evidence type="ECO:0000313" key="6">
    <source>
        <dbReference type="Proteomes" id="UP000823618"/>
    </source>
</evidence>
<accession>A0A9D9N8E5</accession>
<dbReference type="Pfam" id="PF01784">
    <property type="entry name" value="DUF34_NIF3"/>
    <property type="match status" value="1"/>
</dbReference>
<evidence type="ECO:0000313" key="5">
    <source>
        <dbReference type="EMBL" id="MBO8464044.1"/>
    </source>
</evidence>
<dbReference type="PANTHER" id="PTHR13799:SF14">
    <property type="entry name" value="GTP CYCLOHYDROLASE 1 TYPE 2 HOMOLOG"/>
    <property type="match status" value="1"/>
</dbReference>
<dbReference type="GO" id="GO:0046872">
    <property type="term" value="F:metal ion binding"/>
    <property type="evidence" value="ECO:0007669"/>
    <property type="project" value="UniProtKB-KW"/>
</dbReference>
<feature type="binding site" evidence="4">
    <location>
        <position position="103"/>
    </location>
    <ligand>
        <name>a divalent metal cation</name>
        <dbReference type="ChEBI" id="CHEBI:60240"/>
        <label>1</label>
    </ligand>
</feature>
<protein>
    <recommendedName>
        <fullName evidence="2">GTP cyclohydrolase 1 type 2 homolog</fullName>
    </recommendedName>
</protein>
<dbReference type="AlphaFoldDB" id="A0A9D9N8E5"/>